<sequence length="137" mass="15226">MSKILYSAEEKISVDEFASVLTRSGLSERRPMDSPEILLAMLENADVLVTARDDHGLIVGISRAMTDFCFCTYLSDLAVDKDFQGLGIGKELIQRTHARCGLQTQLILIAAPGAESYYPHVGLRQHQSCWIADRKPE</sequence>
<reference evidence="2 3" key="1">
    <citation type="submission" date="2019-02" db="EMBL/GenBank/DDBJ databases">
        <title>Deep-cultivation of Planctomycetes and their phenomic and genomic characterization uncovers novel biology.</title>
        <authorList>
            <person name="Wiegand S."/>
            <person name="Jogler M."/>
            <person name="Boedeker C."/>
            <person name="Pinto D."/>
            <person name="Vollmers J."/>
            <person name="Rivas-Marin E."/>
            <person name="Kohn T."/>
            <person name="Peeters S.H."/>
            <person name="Heuer A."/>
            <person name="Rast P."/>
            <person name="Oberbeckmann S."/>
            <person name="Bunk B."/>
            <person name="Jeske O."/>
            <person name="Meyerdierks A."/>
            <person name="Storesund J.E."/>
            <person name="Kallscheuer N."/>
            <person name="Luecker S."/>
            <person name="Lage O.M."/>
            <person name="Pohl T."/>
            <person name="Merkel B.J."/>
            <person name="Hornburger P."/>
            <person name="Mueller R.-W."/>
            <person name="Bruemmer F."/>
            <person name="Labrenz M."/>
            <person name="Spormann A.M."/>
            <person name="Op den Camp H."/>
            <person name="Overmann J."/>
            <person name="Amann R."/>
            <person name="Jetten M.S.M."/>
            <person name="Mascher T."/>
            <person name="Medema M.H."/>
            <person name="Devos D.P."/>
            <person name="Kaster A.-K."/>
            <person name="Ovreas L."/>
            <person name="Rohde M."/>
            <person name="Galperin M.Y."/>
            <person name="Jogler C."/>
        </authorList>
    </citation>
    <scope>NUCLEOTIDE SEQUENCE [LARGE SCALE GENOMIC DNA]</scope>
    <source>
        <strain evidence="2 3">Mal48</strain>
    </source>
</reference>
<dbReference type="CDD" id="cd04301">
    <property type="entry name" value="NAT_SF"/>
    <property type="match status" value="1"/>
</dbReference>
<evidence type="ECO:0000259" key="1">
    <source>
        <dbReference type="Pfam" id="PF13673"/>
    </source>
</evidence>
<dbReference type="GO" id="GO:0016747">
    <property type="term" value="F:acyltransferase activity, transferring groups other than amino-acyl groups"/>
    <property type="evidence" value="ECO:0007669"/>
    <property type="project" value="InterPro"/>
</dbReference>
<proteinExistence type="predicted"/>
<dbReference type="OrthoDB" id="9775804at2"/>
<evidence type="ECO:0000313" key="2">
    <source>
        <dbReference type="EMBL" id="QDT32638.1"/>
    </source>
</evidence>
<dbReference type="InterPro" id="IPR053144">
    <property type="entry name" value="Acetyltransferase_Butenolide"/>
</dbReference>
<keyword evidence="3" id="KW-1185">Reference proteome</keyword>
<evidence type="ECO:0000313" key="3">
    <source>
        <dbReference type="Proteomes" id="UP000315724"/>
    </source>
</evidence>
<accession>A0A517QLX4</accession>
<dbReference type="InterPro" id="IPR016181">
    <property type="entry name" value="Acyl_CoA_acyltransferase"/>
</dbReference>
<organism evidence="2 3">
    <name type="scientific">Thalassoglobus polymorphus</name>
    <dbReference type="NCBI Taxonomy" id="2527994"/>
    <lineage>
        <taxon>Bacteria</taxon>
        <taxon>Pseudomonadati</taxon>
        <taxon>Planctomycetota</taxon>
        <taxon>Planctomycetia</taxon>
        <taxon>Planctomycetales</taxon>
        <taxon>Planctomycetaceae</taxon>
        <taxon>Thalassoglobus</taxon>
    </lineage>
</organism>
<gene>
    <name evidence="2" type="ORF">Mal48_18850</name>
</gene>
<dbReference type="EMBL" id="CP036267">
    <property type="protein sequence ID" value="QDT32638.1"/>
    <property type="molecule type" value="Genomic_DNA"/>
</dbReference>
<dbReference type="SUPFAM" id="SSF55729">
    <property type="entry name" value="Acyl-CoA N-acyltransferases (Nat)"/>
    <property type="match status" value="1"/>
</dbReference>
<dbReference type="InterPro" id="IPR000182">
    <property type="entry name" value="GNAT_dom"/>
</dbReference>
<dbReference type="Pfam" id="PF13673">
    <property type="entry name" value="Acetyltransf_10"/>
    <property type="match status" value="1"/>
</dbReference>
<dbReference type="Gene3D" id="3.40.630.30">
    <property type="match status" value="1"/>
</dbReference>
<protein>
    <recommendedName>
        <fullName evidence="1">N-acetyltransferase domain-containing protein</fullName>
    </recommendedName>
</protein>
<dbReference type="Proteomes" id="UP000315724">
    <property type="component" value="Chromosome"/>
</dbReference>
<feature type="domain" description="N-acetyltransferase" evidence="1">
    <location>
        <begin position="39"/>
        <end position="127"/>
    </location>
</feature>
<dbReference type="AlphaFoldDB" id="A0A517QLX4"/>
<dbReference type="PANTHER" id="PTHR43233:SF1">
    <property type="entry name" value="FAMILY N-ACETYLTRANSFERASE, PUTATIVE (AFU_ORTHOLOGUE AFUA_6G03350)-RELATED"/>
    <property type="match status" value="1"/>
</dbReference>
<name>A0A517QLX4_9PLAN</name>
<dbReference type="KEGG" id="tpol:Mal48_18850"/>
<dbReference type="RefSeq" id="WP_145198040.1">
    <property type="nucleotide sequence ID" value="NZ_CP036267.1"/>
</dbReference>
<dbReference type="PANTHER" id="PTHR43233">
    <property type="entry name" value="FAMILY N-ACETYLTRANSFERASE, PUTATIVE (AFU_ORTHOLOGUE AFUA_6G03350)-RELATED"/>
    <property type="match status" value="1"/>
</dbReference>